<sequence>MRVLHVAYQQLRRYGKTRVSWVQKLTSGLIKNDHFVSVFSDRDVAAFEAPLGIRDLGKKKANRRLLETVAAFGPDLVIAGHCDMITNETLHEIRRMQPRKRGQTYEMMFFCLHTYFWARLTRVM</sequence>
<gene>
    <name evidence="1" type="ORF">SCARR_04942</name>
</gene>
<reference evidence="1 2" key="1">
    <citation type="submission" date="2019-04" db="EMBL/GenBank/DDBJ databases">
        <authorList>
            <person name="Van Vliet M D."/>
        </authorList>
    </citation>
    <scope>NUCLEOTIDE SEQUENCE [LARGE SCALE GENOMIC DNA]</scope>
    <source>
        <strain evidence="1 2">F21</strain>
    </source>
</reference>
<organism evidence="1 2">
    <name type="scientific">Pontiella sulfatireligans</name>
    <dbReference type="NCBI Taxonomy" id="2750658"/>
    <lineage>
        <taxon>Bacteria</taxon>
        <taxon>Pseudomonadati</taxon>
        <taxon>Kiritimatiellota</taxon>
        <taxon>Kiritimatiellia</taxon>
        <taxon>Kiritimatiellales</taxon>
        <taxon>Pontiellaceae</taxon>
        <taxon>Pontiella</taxon>
    </lineage>
</organism>
<proteinExistence type="predicted"/>
<dbReference type="Proteomes" id="UP000346198">
    <property type="component" value="Unassembled WGS sequence"/>
</dbReference>
<keyword evidence="2" id="KW-1185">Reference proteome</keyword>
<dbReference type="EMBL" id="CAAHFH010000002">
    <property type="protein sequence ID" value="VGO22845.1"/>
    <property type="molecule type" value="Genomic_DNA"/>
</dbReference>
<name>A0A6C2URB8_9BACT</name>
<evidence type="ECO:0000313" key="1">
    <source>
        <dbReference type="EMBL" id="VGO22845.1"/>
    </source>
</evidence>
<dbReference type="AlphaFoldDB" id="A0A6C2URB8"/>
<evidence type="ECO:0008006" key="3">
    <source>
        <dbReference type="Google" id="ProtNLM"/>
    </source>
</evidence>
<evidence type="ECO:0000313" key="2">
    <source>
        <dbReference type="Proteomes" id="UP000346198"/>
    </source>
</evidence>
<accession>A0A6C2URB8</accession>
<protein>
    <recommendedName>
        <fullName evidence="3">Glycosyltransferase subfamily 4-like N-terminal domain-containing protein</fullName>
    </recommendedName>
</protein>